<protein>
    <submittedName>
        <fullName evidence="1">Uncharacterized protein</fullName>
    </submittedName>
</protein>
<dbReference type="STRING" id="549386.SAMN02927923_04353"/>
<gene>
    <name evidence="1" type="ORF">SAMN02927923_04353</name>
</gene>
<sequence>MHIFGAFELDIRPGTQDDSTVVRLALQKAIFEPSGRVFVTPECSSYEEIEGRLMLFRTN</sequence>
<accession>A0A1G5LK96</accession>
<dbReference type="Proteomes" id="UP000199569">
    <property type="component" value="Unassembled WGS sequence"/>
</dbReference>
<dbReference type="AlphaFoldDB" id="A0A1G5LK96"/>
<reference evidence="2" key="1">
    <citation type="submission" date="2016-10" db="EMBL/GenBank/DDBJ databases">
        <authorList>
            <person name="Varghese N."/>
            <person name="Submissions S."/>
        </authorList>
    </citation>
    <scope>NUCLEOTIDE SEQUENCE [LARGE SCALE GENOMIC DNA]</scope>
    <source>
        <strain evidence="2">CGMCC 1.7666</strain>
    </source>
</reference>
<keyword evidence="2" id="KW-1185">Reference proteome</keyword>
<dbReference type="EMBL" id="FMVJ01000019">
    <property type="protein sequence ID" value="SCZ12579.1"/>
    <property type="molecule type" value="Genomic_DNA"/>
</dbReference>
<evidence type="ECO:0000313" key="2">
    <source>
        <dbReference type="Proteomes" id="UP000199569"/>
    </source>
</evidence>
<proteinExistence type="predicted"/>
<evidence type="ECO:0000313" key="1">
    <source>
        <dbReference type="EMBL" id="SCZ12579.1"/>
    </source>
</evidence>
<name>A0A1G5LK96_9HYPH</name>
<organism evidence="1 2">
    <name type="scientific">Microvirga guangxiensis</name>
    <dbReference type="NCBI Taxonomy" id="549386"/>
    <lineage>
        <taxon>Bacteria</taxon>
        <taxon>Pseudomonadati</taxon>
        <taxon>Pseudomonadota</taxon>
        <taxon>Alphaproteobacteria</taxon>
        <taxon>Hyphomicrobiales</taxon>
        <taxon>Methylobacteriaceae</taxon>
        <taxon>Microvirga</taxon>
    </lineage>
</organism>